<feature type="compositionally biased region" description="Low complexity" evidence="1">
    <location>
        <begin position="36"/>
        <end position="53"/>
    </location>
</feature>
<protein>
    <submittedName>
        <fullName evidence="2">Uncharacterized protein</fullName>
    </submittedName>
</protein>
<dbReference type="HOGENOM" id="CLU_2291731_0_0_1"/>
<feature type="region of interest" description="Disordered" evidence="1">
    <location>
        <begin position="1"/>
        <end position="54"/>
    </location>
</feature>
<evidence type="ECO:0000313" key="2">
    <source>
        <dbReference type="EMBL" id="KIW42230.1"/>
    </source>
</evidence>
<name>A0A0D2DIF7_9EURO</name>
<feature type="compositionally biased region" description="Low complexity" evidence="1">
    <location>
        <begin position="1"/>
        <end position="13"/>
    </location>
</feature>
<reference evidence="2 3" key="1">
    <citation type="submission" date="2015-01" db="EMBL/GenBank/DDBJ databases">
        <title>The Genome Sequence of Exophiala oligosperma CBS72588.</title>
        <authorList>
            <consortium name="The Broad Institute Genomics Platform"/>
            <person name="Cuomo C."/>
            <person name="de Hoog S."/>
            <person name="Gorbushina A."/>
            <person name="Stielow B."/>
            <person name="Teixiera M."/>
            <person name="Abouelleil A."/>
            <person name="Chapman S.B."/>
            <person name="Priest M."/>
            <person name="Young S.K."/>
            <person name="Wortman J."/>
            <person name="Nusbaum C."/>
            <person name="Birren B."/>
        </authorList>
    </citation>
    <scope>NUCLEOTIDE SEQUENCE [LARGE SCALE GENOMIC DNA]</scope>
    <source>
        <strain evidence="2 3">CBS 72588</strain>
    </source>
</reference>
<proteinExistence type="predicted"/>
<dbReference type="AlphaFoldDB" id="A0A0D2DIF7"/>
<gene>
    <name evidence="2" type="ORF">PV06_05794</name>
</gene>
<dbReference type="Proteomes" id="UP000053342">
    <property type="component" value="Unassembled WGS sequence"/>
</dbReference>
<keyword evidence="3" id="KW-1185">Reference proteome</keyword>
<dbReference type="VEuPathDB" id="FungiDB:PV06_05794"/>
<accession>A0A0D2DIF7</accession>
<dbReference type="OrthoDB" id="3920481at2759"/>
<dbReference type="GeneID" id="27357868"/>
<dbReference type="EMBL" id="KN847336">
    <property type="protein sequence ID" value="KIW42230.1"/>
    <property type="molecule type" value="Genomic_DNA"/>
</dbReference>
<evidence type="ECO:0000313" key="3">
    <source>
        <dbReference type="Proteomes" id="UP000053342"/>
    </source>
</evidence>
<sequence>MSSSSSILQLQSQVASGARPIPLKNPHSRPNRSDDSISTISSNSSASASPKPSLDIVRCSRCQRSLSIDTSLPREHSGAVRFGLNSYYCSRCANVVGFVK</sequence>
<dbReference type="RefSeq" id="XP_016262446.1">
    <property type="nucleotide sequence ID" value="XM_016406842.1"/>
</dbReference>
<evidence type="ECO:0000256" key="1">
    <source>
        <dbReference type="SAM" id="MobiDB-lite"/>
    </source>
</evidence>
<organism evidence="2 3">
    <name type="scientific">Exophiala oligosperma</name>
    <dbReference type="NCBI Taxonomy" id="215243"/>
    <lineage>
        <taxon>Eukaryota</taxon>
        <taxon>Fungi</taxon>
        <taxon>Dikarya</taxon>
        <taxon>Ascomycota</taxon>
        <taxon>Pezizomycotina</taxon>
        <taxon>Eurotiomycetes</taxon>
        <taxon>Chaetothyriomycetidae</taxon>
        <taxon>Chaetothyriales</taxon>
        <taxon>Herpotrichiellaceae</taxon>
        <taxon>Exophiala</taxon>
    </lineage>
</organism>